<evidence type="ECO:0000256" key="10">
    <source>
        <dbReference type="ARBA" id="ARBA00029983"/>
    </source>
</evidence>
<gene>
    <name evidence="12" type="ORF">IE077_002838</name>
</gene>
<evidence type="ECO:0000313" key="12">
    <source>
        <dbReference type="EMBL" id="KAF8820760.1"/>
    </source>
</evidence>
<evidence type="ECO:0000256" key="4">
    <source>
        <dbReference type="ARBA" id="ARBA00022816"/>
    </source>
</evidence>
<evidence type="ECO:0000256" key="9">
    <source>
        <dbReference type="ARBA" id="ARBA00026227"/>
    </source>
</evidence>
<name>A0ABQ7J9T6_9APIC</name>
<evidence type="ECO:0000256" key="3">
    <source>
        <dbReference type="ARBA" id="ARBA00022448"/>
    </source>
</evidence>
<evidence type="ECO:0000313" key="13">
    <source>
        <dbReference type="Proteomes" id="UP000823046"/>
    </source>
</evidence>
<dbReference type="Pfam" id="PF07817">
    <property type="entry name" value="GLE1"/>
    <property type="match status" value="1"/>
</dbReference>
<feature type="region of interest" description="Disordered" evidence="11">
    <location>
        <begin position="20"/>
        <end position="72"/>
    </location>
</feature>
<evidence type="ECO:0000256" key="8">
    <source>
        <dbReference type="ARBA" id="ARBA00023242"/>
    </source>
</evidence>
<dbReference type="PANTHER" id="PTHR12960">
    <property type="entry name" value="GLE-1-RELATED"/>
    <property type="match status" value="1"/>
</dbReference>
<dbReference type="InterPro" id="IPR038506">
    <property type="entry name" value="GLE1-like_sf"/>
</dbReference>
<comment type="similarity">
    <text evidence="2">Belongs to the GLE1 family.</text>
</comment>
<dbReference type="InterPro" id="IPR012476">
    <property type="entry name" value="GLE1"/>
</dbReference>
<keyword evidence="6" id="KW-0811">Translocation</keyword>
<accession>A0ABQ7J9T6</accession>
<evidence type="ECO:0000256" key="7">
    <source>
        <dbReference type="ARBA" id="ARBA00023132"/>
    </source>
</evidence>
<comment type="subcellular location">
    <subcellularLocation>
        <location evidence="1">Nucleus</location>
        <location evidence="1">Nuclear pore complex</location>
    </subcellularLocation>
</comment>
<dbReference type="Proteomes" id="UP000823046">
    <property type="component" value="Unassembled WGS sequence"/>
</dbReference>
<protein>
    <recommendedName>
        <fullName evidence="9">mRNA export factor GLE1</fullName>
    </recommendedName>
    <alternativeName>
        <fullName evidence="10">Nucleoporin GLE1</fullName>
    </alternativeName>
</protein>
<dbReference type="EMBL" id="JADAQX010000308">
    <property type="protein sequence ID" value="KAF8820760.1"/>
    <property type="molecule type" value="Genomic_DNA"/>
</dbReference>
<keyword evidence="3" id="KW-0813">Transport</keyword>
<evidence type="ECO:0000256" key="1">
    <source>
        <dbReference type="ARBA" id="ARBA00004567"/>
    </source>
</evidence>
<keyword evidence="7" id="KW-0906">Nuclear pore complex</keyword>
<evidence type="ECO:0000256" key="2">
    <source>
        <dbReference type="ARBA" id="ARBA00011056"/>
    </source>
</evidence>
<evidence type="ECO:0000256" key="6">
    <source>
        <dbReference type="ARBA" id="ARBA00023010"/>
    </source>
</evidence>
<keyword evidence="8" id="KW-0539">Nucleus</keyword>
<evidence type="ECO:0000256" key="5">
    <source>
        <dbReference type="ARBA" id="ARBA00022927"/>
    </source>
</evidence>
<proteinExistence type="inferred from homology"/>
<keyword evidence="4" id="KW-0509">mRNA transport</keyword>
<keyword evidence="5" id="KW-0653">Protein transport</keyword>
<feature type="region of interest" description="Disordered" evidence="11">
    <location>
        <begin position="243"/>
        <end position="283"/>
    </location>
</feature>
<comment type="caution">
    <text evidence="12">The sequence shown here is derived from an EMBL/GenBank/DDBJ whole genome shotgun (WGS) entry which is preliminary data.</text>
</comment>
<dbReference type="PANTHER" id="PTHR12960:SF0">
    <property type="entry name" value="MRNA EXPORT FACTOR GLE1"/>
    <property type="match status" value="1"/>
</dbReference>
<organism evidence="12 13">
    <name type="scientific">Cardiosporidium cionae</name>
    <dbReference type="NCBI Taxonomy" id="476202"/>
    <lineage>
        <taxon>Eukaryota</taxon>
        <taxon>Sar</taxon>
        <taxon>Alveolata</taxon>
        <taxon>Apicomplexa</taxon>
        <taxon>Aconoidasida</taxon>
        <taxon>Nephromycida</taxon>
        <taxon>Cardiosporidium</taxon>
    </lineage>
</organism>
<reference evidence="12 13" key="1">
    <citation type="journal article" date="2020" name="bioRxiv">
        <title>Metabolic contributions of an alphaproteobacterial endosymbiont in the apicomplexan Cardiosporidium cionae.</title>
        <authorList>
            <person name="Hunter E.S."/>
            <person name="Paight C.J."/>
            <person name="Lane C.E."/>
        </authorList>
    </citation>
    <scope>NUCLEOTIDE SEQUENCE [LARGE SCALE GENOMIC DNA]</scope>
    <source>
        <strain evidence="12">ESH_2018</strain>
    </source>
</reference>
<keyword evidence="13" id="KW-1185">Reference proteome</keyword>
<evidence type="ECO:0000256" key="11">
    <source>
        <dbReference type="SAM" id="MobiDB-lite"/>
    </source>
</evidence>
<dbReference type="Gene3D" id="1.25.40.510">
    <property type="entry name" value="GLE1-like"/>
    <property type="match status" value="1"/>
</dbReference>
<sequence>MEENCDLFLSEWSSAMLEASPLEEPISEKEREHSSVCTPPKIALDTASPSETPPPGSFHSLSKKDTSTSNYSPPYTANVYNSRSQAGNTQNVRLAIQLLPNLADNPNVTKIPAPTGRVWVIAEKLLIQNTSAGNKIARLGCNMDSYGFVSSVVAGEISAISDSGLEPLFSVDHHCAFLGLSIEQSLLLKYHEHILNKKKSNQDHKEKLGCKAVERAVQTQRVTTEGRYDAYLDKLYSLQEAHQKEKREKEEKERKQKLLQEAAQREAEEKKRKEEQSKYEAKEAERLRKVELQRIQMQEEKMRKDAQEAKLIVQQKEEIEQQKKAFEEMQARQAAVTSTSLVTKTEILPSSSPQNEFPDTTPSKESSAVKEAFQWMKKQQFYEKGEYEKIQTEAEIKSIRISIKRKINTVLNQIANTNHQVFKSCKELIQFFHEIAQTHVYIQRYALFLCVELFLRQCSIGAQMDINASSVWGYAAVIRQLMRAFPEILEIFYGKLFSCCSYAVPFYYRKMKGMTHVYFEQLRGQLPSEGEETFFVRMATHLRFYTAFLILQEDFETLWIWFSRFLNLNSKKPRRICTLLLLTALEVSAHSLLAVYKNQFRKVLQYIETCFVQKLRKLKEELTAQYVFGL</sequence>